<proteinExistence type="predicted"/>
<gene>
    <name evidence="3" type="ORF">Adt_47392</name>
</gene>
<dbReference type="Proteomes" id="UP001604336">
    <property type="component" value="Unassembled WGS sequence"/>
</dbReference>
<dbReference type="SMART" id="SM00856">
    <property type="entry name" value="PMEI"/>
    <property type="match status" value="1"/>
</dbReference>
<evidence type="ECO:0000313" key="4">
    <source>
        <dbReference type="Proteomes" id="UP001604336"/>
    </source>
</evidence>
<protein>
    <submittedName>
        <fullName evidence="3">PMEI domain-containing protein</fullName>
    </submittedName>
</protein>
<dbReference type="Gene3D" id="1.20.140.40">
    <property type="entry name" value="Invertase/pectin methylesterase inhibitor family protein"/>
    <property type="match status" value="1"/>
</dbReference>
<reference evidence="4" key="1">
    <citation type="submission" date="2024-07" db="EMBL/GenBank/DDBJ databases">
        <title>Two chromosome-level genome assemblies of Korean endemic species Abeliophyllum distichum and Forsythia ovata (Oleaceae).</title>
        <authorList>
            <person name="Jang H."/>
        </authorList>
    </citation>
    <scope>NUCLEOTIDE SEQUENCE [LARGE SCALE GENOMIC DNA]</scope>
</reference>
<dbReference type="EMBL" id="JBFOLK010000205">
    <property type="protein sequence ID" value="KAL2455209.1"/>
    <property type="molecule type" value="Genomic_DNA"/>
</dbReference>
<evidence type="ECO:0000259" key="2">
    <source>
        <dbReference type="SMART" id="SM00856"/>
    </source>
</evidence>
<dbReference type="Pfam" id="PF04043">
    <property type="entry name" value="PMEI"/>
    <property type="match status" value="1"/>
</dbReference>
<dbReference type="InterPro" id="IPR035513">
    <property type="entry name" value="Invertase/methylesterase_inhib"/>
</dbReference>
<dbReference type="AlphaFoldDB" id="A0ABD1NUC2"/>
<keyword evidence="4" id="KW-1185">Reference proteome</keyword>
<dbReference type="SUPFAM" id="SSF101148">
    <property type="entry name" value="Plant invertase/pectin methylesterase inhibitor"/>
    <property type="match status" value="1"/>
</dbReference>
<accession>A0ABD1NUC2</accession>
<comment type="caution">
    <text evidence="3">The sequence shown here is derived from an EMBL/GenBank/DDBJ whole genome shotgun (WGS) entry which is preliminary data.</text>
</comment>
<organism evidence="3 4">
    <name type="scientific">Abeliophyllum distichum</name>
    <dbReference type="NCBI Taxonomy" id="126358"/>
    <lineage>
        <taxon>Eukaryota</taxon>
        <taxon>Viridiplantae</taxon>
        <taxon>Streptophyta</taxon>
        <taxon>Embryophyta</taxon>
        <taxon>Tracheophyta</taxon>
        <taxon>Spermatophyta</taxon>
        <taxon>Magnoliopsida</taxon>
        <taxon>eudicotyledons</taxon>
        <taxon>Gunneridae</taxon>
        <taxon>Pentapetalae</taxon>
        <taxon>asterids</taxon>
        <taxon>lamiids</taxon>
        <taxon>Lamiales</taxon>
        <taxon>Oleaceae</taxon>
        <taxon>Forsythieae</taxon>
        <taxon>Abeliophyllum</taxon>
    </lineage>
</organism>
<feature type="chain" id="PRO_5044781675" evidence="1">
    <location>
        <begin position="30"/>
        <end position="174"/>
    </location>
</feature>
<evidence type="ECO:0000256" key="1">
    <source>
        <dbReference type="SAM" id="SignalP"/>
    </source>
</evidence>
<feature type="signal peptide" evidence="1">
    <location>
        <begin position="1"/>
        <end position="29"/>
    </location>
</feature>
<sequence length="174" mass="18546">MALKNNISFSLALVATAVVLFAATANSQATDHCAVAADKELCVALVKGAKTWPEAMTNALQATLQKANVAKSVVDGIPKKLSPSLEPQSKESIKKTCLDAYQSIIDNSKECLGYVKSGDPFSSLKTYLSSIGYTDCVDGLNDFGESLPEVSQFSTDMRKFANTLLAIADSKKKN</sequence>
<feature type="domain" description="Pectinesterase inhibitor" evidence="2">
    <location>
        <begin position="24"/>
        <end position="167"/>
    </location>
</feature>
<dbReference type="InterPro" id="IPR006501">
    <property type="entry name" value="Pectinesterase_inhib_dom"/>
</dbReference>
<name>A0ABD1NUC2_9LAMI</name>
<evidence type="ECO:0000313" key="3">
    <source>
        <dbReference type="EMBL" id="KAL2455209.1"/>
    </source>
</evidence>
<keyword evidence="1" id="KW-0732">Signal</keyword>